<proteinExistence type="predicted"/>
<accession>A0A9N8HAL7</accession>
<dbReference type="AlphaFoldDB" id="A0A9N8HAL7"/>
<evidence type="ECO:0000313" key="1">
    <source>
        <dbReference type="EMBL" id="CAB9507311.1"/>
    </source>
</evidence>
<gene>
    <name evidence="1" type="ORF">SEMRO_301_G111860.1</name>
</gene>
<dbReference type="Proteomes" id="UP001153069">
    <property type="component" value="Unassembled WGS sequence"/>
</dbReference>
<keyword evidence="2" id="KW-1185">Reference proteome</keyword>
<dbReference type="OrthoDB" id="53021at2759"/>
<sequence length="180" mass="20394">MATFPPPSIAVDGIVDNCEQAEMMPNCDPAVPIVEMAALLYHGDTIQARHLYRRYREGCPAEVQAALEAWWGLGRAMMEYDLAQIWPRLTQLQQQQPKPYCNYAQEIGTSLCRRLLPKLASIWNKSNASVLLGLPRQEWNVFLESQRKALIEDAKNKTPKLGSEHTTDIIAFLESPTLRI</sequence>
<name>A0A9N8HAL7_9STRA</name>
<organism evidence="1 2">
    <name type="scientific">Seminavis robusta</name>
    <dbReference type="NCBI Taxonomy" id="568900"/>
    <lineage>
        <taxon>Eukaryota</taxon>
        <taxon>Sar</taxon>
        <taxon>Stramenopiles</taxon>
        <taxon>Ochrophyta</taxon>
        <taxon>Bacillariophyta</taxon>
        <taxon>Bacillariophyceae</taxon>
        <taxon>Bacillariophycidae</taxon>
        <taxon>Naviculales</taxon>
        <taxon>Naviculaceae</taxon>
        <taxon>Seminavis</taxon>
    </lineage>
</organism>
<dbReference type="EMBL" id="CAICTM010000300">
    <property type="protein sequence ID" value="CAB9507311.1"/>
    <property type="molecule type" value="Genomic_DNA"/>
</dbReference>
<protein>
    <submittedName>
        <fullName evidence="1">Uncharacterized protein</fullName>
    </submittedName>
</protein>
<comment type="caution">
    <text evidence="1">The sequence shown here is derived from an EMBL/GenBank/DDBJ whole genome shotgun (WGS) entry which is preliminary data.</text>
</comment>
<evidence type="ECO:0000313" key="2">
    <source>
        <dbReference type="Proteomes" id="UP001153069"/>
    </source>
</evidence>
<reference evidence="1" key="1">
    <citation type="submission" date="2020-06" db="EMBL/GenBank/DDBJ databases">
        <authorList>
            <consortium name="Plant Systems Biology data submission"/>
        </authorList>
    </citation>
    <scope>NUCLEOTIDE SEQUENCE</scope>
    <source>
        <strain evidence="1">D6</strain>
    </source>
</reference>